<reference evidence="1 2" key="1">
    <citation type="journal article" date="2020" name="Mol. Biol. Evol.">
        <title>Distinct Expression and Methylation Patterns for Genes with Different Fates following a Single Whole-Genome Duplication in Flowering Plants.</title>
        <authorList>
            <person name="Shi T."/>
            <person name="Rahmani R.S."/>
            <person name="Gugger P.F."/>
            <person name="Wang M."/>
            <person name="Li H."/>
            <person name="Zhang Y."/>
            <person name="Li Z."/>
            <person name="Wang Q."/>
            <person name="Van de Peer Y."/>
            <person name="Marchal K."/>
            <person name="Chen J."/>
        </authorList>
    </citation>
    <scope>NUCLEOTIDE SEQUENCE [LARGE SCALE GENOMIC DNA]</scope>
    <source>
        <tissue evidence="1">Leaf</tissue>
    </source>
</reference>
<protein>
    <submittedName>
        <fullName evidence="1">Uncharacterized protein</fullName>
    </submittedName>
</protein>
<dbReference type="Proteomes" id="UP000607653">
    <property type="component" value="Unassembled WGS sequence"/>
</dbReference>
<organism evidence="1 2">
    <name type="scientific">Nelumbo nucifera</name>
    <name type="common">Sacred lotus</name>
    <dbReference type="NCBI Taxonomy" id="4432"/>
    <lineage>
        <taxon>Eukaryota</taxon>
        <taxon>Viridiplantae</taxon>
        <taxon>Streptophyta</taxon>
        <taxon>Embryophyta</taxon>
        <taxon>Tracheophyta</taxon>
        <taxon>Spermatophyta</taxon>
        <taxon>Magnoliopsida</taxon>
        <taxon>Proteales</taxon>
        <taxon>Nelumbonaceae</taxon>
        <taxon>Nelumbo</taxon>
    </lineage>
</organism>
<sequence>MKRTSASRNVHGGQKKSWVWFFFLSKEVGGEGRYKLQMQKKD</sequence>
<keyword evidence="2" id="KW-1185">Reference proteome</keyword>
<proteinExistence type="predicted"/>
<evidence type="ECO:0000313" key="2">
    <source>
        <dbReference type="Proteomes" id="UP000607653"/>
    </source>
</evidence>
<comment type="caution">
    <text evidence="1">The sequence shown here is derived from an EMBL/GenBank/DDBJ whole genome shotgun (WGS) entry which is preliminary data.</text>
</comment>
<dbReference type="AlphaFoldDB" id="A0A822XWH1"/>
<accession>A0A822XWH1</accession>
<gene>
    <name evidence="1" type="ORF">HUJ06_027452</name>
</gene>
<dbReference type="EMBL" id="DUZY01000002">
    <property type="protein sequence ID" value="DAD25984.1"/>
    <property type="molecule type" value="Genomic_DNA"/>
</dbReference>
<name>A0A822XWH1_NELNU</name>
<evidence type="ECO:0000313" key="1">
    <source>
        <dbReference type="EMBL" id="DAD25984.1"/>
    </source>
</evidence>